<feature type="transmembrane region" description="Helical" evidence="5">
    <location>
        <begin position="24"/>
        <end position="41"/>
    </location>
</feature>
<reference evidence="8" key="1">
    <citation type="submission" date="2012-12" db="EMBL/GenBank/DDBJ databases">
        <authorList>
            <person name="Hellsten U."/>
            <person name="Grimwood J."/>
            <person name="Chapman J.A."/>
            <person name="Shapiro H."/>
            <person name="Aerts A."/>
            <person name="Otillar R.P."/>
            <person name="Terry A.Y."/>
            <person name="Boore J.L."/>
            <person name="Simakov O."/>
            <person name="Marletaz F."/>
            <person name="Cho S.-J."/>
            <person name="Edsinger-Gonzales E."/>
            <person name="Havlak P."/>
            <person name="Kuo D.-H."/>
            <person name="Larsson T."/>
            <person name="Lv J."/>
            <person name="Arendt D."/>
            <person name="Savage R."/>
            <person name="Osoegawa K."/>
            <person name="de Jong P."/>
            <person name="Lindberg D.R."/>
            <person name="Seaver E.C."/>
            <person name="Weisblat D.A."/>
            <person name="Putnam N.H."/>
            <person name="Grigoriev I.V."/>
            <person name="Rokhsar D.S."/>
        </authorList>
    </citation>
    <scope>NUCLEOTIDE SEQUENCE</scope>
</reference>
<dbReference type="Pfam" id="PF01124">
    <property type="entry name" value="MAPEG"/>
    <property type="match status" value="1"/>
</dbReference>
<name>T1FF84_HELRO</name>
<feature type="transmembrane region" description="Helical" evidence="5">
    <location>
        <begin position="56"/>
        <end position="74"/>
    </location>
</feature>
<evidence type="ECO:0000256" key="1">
    <source>
        <dbReference type="ARBA" id="ARBA00004370"/>
    </source>
</evidence>
<dbReference type="Gene3D" id="1.20.120.550">
    <property type="entry name" value="Membrane associated eicosanoid/glutathione metabolism-like domain"/>
    <property type="match status" value="1"/>
</dbReference>
<keyword evidence="2 5" id="KW-0812">Transmembrane</keyword>
<dbReference type="PANTHER" id="PTHR31004:SF1">
    <property type="entry name" value="TRANSMEMBRANE PROTEIN 79"/>
    <property type="match status" value="1"/>
</dbReference>
<accession>T1FF84</accession>
<dbReference type="InterPro" id="IPR023352">
    <property type="entry name" value="MAPEG-like_dom_sf"/>
</dbReference>
<sequence length="193" mass="22512">MARIPVTEEPVDLKAVGNRIMKRVLFTIFISGVITYLYYHYAPIKTRNFDSVGDKIAYVIQCNLLSVCFIMRVVHKIGDTRRKSNQVNPLSSKDLHKIDVAVRVLQNTLEQFVINIFLQLISVTWFGSDEMKLIPICAFWFLLGRILFWIGYNDPSDSRTKRAYGFALTFFPSVVLAMFCIFMFFWDIYLAYF</sequence>
<evidence type="ECO:0000256" key="3">
    <source>
        <dbReference type="ARBA" id="ARBA00022989"/>
    </source>
</evidence>
<dbReference type="AlphaFoldDB" id="T1FF84"/>
<dbReference type="GeneID" id="20207483"/>
<organism evidence="7 8">
    <name type="scientific">Helobdella robusta</name>
    <name type="common">Californian leech</name>
    <dbReference type="NCBI Taxonomy" id="6412"/>
    <lineage>
        <taxon>Eukaryota</taxon>
        <taxon>Metazoa</taxon>
        <taxon>Spiralia</taxon>
        <taxon>Lophotrochozoa</taxon>
        <taxon>Annelida</taxon>
        <taxon>Clitellata</taxon>
        <taxon>Hirudinea</taxon>
        <taxon>Rhynchobdellida</taxon>
        <taxon>Glossiphoniidae</taxon>
        <taxon>Helobdella</taxon>
    </lineage>
</organism>
<dbReference type="OrthoDB" id="8887147at2759"/>
<dbReference type="eggNOG" id="ENOG502QVUB">
    <property type="taxonomic scope" value="Eukaryota"/>
</dbReference>
<dbReference type="EMBL" id="AMQM01007028">
    <property type="status" value="NOT_ANNOTATED_CDS"/>
    <property type="molecule type" value="Genomic_DNA"/>
</dbReference>
<keyword evidence="3 5" id="KW-1133">Transmembrane helix</keyword>
<keyword evidence="4 5" id="KW-0472">Membrane</keyword>
<dbReference type="RefSeq" id="XP_009026925.1">
    <property type="nucleotide sequence ID" value="XM_009028677.1"/>
</dbReference>
<evidence type="ECO:0000256" key="4">
    <source>
        <dbReference type="ARBA" id="ARBA00023136"/>
    </source>
</evidence>
<feature type="transmembrane region" description="Helical" evidence="5">
    <location>
        <begin position="164"/>
        <end position="186"/>
    </location>
</feature>
<keyword evidence="8" id="KW-1185">Reference proteome</keyword>
<dbReference type="FunFam" id="1.20.120.550:FF:000008">
    <property type="entry name" value="Predicted protein"/>
    <property type="match status" value="1"/>
</dbReference>
<evidence type="ECO:0000313" key="6">
    <source>
        <dbReference type="EMBL" id="ESN95035.1"/>
    </source>
</evidence>
<dbReference type="OMA" id="WDIYLAY"/>
<dbReference type="CTD" id="20207483"/>
<proteinExistence type="predicted"/>
<dbReference type="Proteomes" id="UP000015101">
    <property type="component" value="Unassembled WGS sequence"/>
</dbReference>
<reference evidence="7" key="3">
    <citation type="submission" date="2015-06" db="UniProtKB">
        <authorList>
            <consortium name="EnsemblMetazoa"/>
        </authorList>
    </citation>
    <scope>IDENTIFICATION</scope>
</reference>
<dbReference type="SUPFAM" id="SSF161084">
    <property type="entry name" value="MAPEG domain-like"/>
    <property type="match status" value="1"/>
</dbReference>
<dbReference type="KEGG" id="hro:HELRODRAFT_179894"/>
<protein>
    <submittedName>
        <fullName evidence="6 7">Uncharacterized protein</fullName>
    </submittedName>
</protein>
<dbReference type="GO" id="GO:0005765">
    <property type="term" value="C:lysosomal membrane"/>
    <property type="evidence" value="ECO:0000318"/>
    <property type="project" value="GO_Central"/>
</dbReference>
<reference evidence="6 8" key="2">
    <citation type="journal article" date="2013" name="Nature">
        <title>Insights into bilaterian evolution from three spiralian genomes.</title>
        <authorList>
            <person name="Simakov O."/>
            <person name="Marletaz F."/>
            <person name="Cho S.J."/>
            <person name="Edsinger-Gonzales E."/>
            <person name="Havlak P."/>
            <person name="Hellsten U."/>
            <person name="Kuo D.H."/>
            <person name="Larsson T."/>
            <person name="Lv J."/>
            <person name="Arendt D."/>
            <person name="Savage R."/>
            <person name="Osoegawa K."/>
            <person name="de Jong P."/>
            <person name="Grimwood J."/>
            <person name="Chapman J.A."/>
            <person name="Shapiro H."/>
            <person name="Aerts A."/>
            <person name="Otillar R.P."/>
            <person name="Terry A.Y."/>
            <person name="Boore J.L."/>
            <person name="Grigoriev I.V."/>
            <person name="Lindberg D.R."/>
            <person name="Seaver E.C."/>
            <person name="Weisblat D.A."/>
            <person name="Putnam N.H."/>
            <person name="Rokhsar D.S."/>
        </authorList>
    </citation>
    <scope>NUCLEOTIDE SEQUENCE</scope>
</reference>
<dbReference type="InterPro" id="IPR001129">
    <property type="entry name" value="Membr-assoc_MAPEG"/>
</dbReference>
<dbReference type="InParanoid" id="T1FF84"/>
<gene>
    <name evidence="7" type="primary">20207483</name>
    <name evidence="6" type="ORF">HELRODRAFT_179894</name>
</gene>
<dbReference type="HOGENOM" id="CLU_1391612_0_0_1"/>
<feature type="transmembrane region" description="Helical" evidence="5">
    <location>
        <begin position="112"/>
        <end position="127"/>
    </location>
</feature>
<evidence type="ECO:0000256" key="2">
    <source>
        <dbReference type="ARBA" id="ARBA00022692"/>
    </source>
</evidence>
<feature type="transmembrane region" description="Helical" evidence="5">
    <location>
        <begin position="133"/>
        <end position="152"/>
    </location>
</feature>
<dbReference type="PANTHER" id="PTHR31004">
    <property type="entry name" value="TRANSMEMBRANE PROTEIN 79"/>
    <property type="match status" value="1"/>
</dbReference>
<dbReference type="GO" id="GO:0045055">
    <property type="term" value="P:regulated exocytosis"/>
    <property type="evidence" value="ECO:0000318"/>
    <property type="project" value="GO_Central"/>
</dbReference>
<dbReference type="GO" id="GO:0032588">
    <property type="term" value="C:trans-Golgi network membrane"/>
    <property type="evidence" value="ECO:0000318"/>
    <property type="project" value="GO_Central"/>
</dbReference>
<evidence type="ECO:0000313" key="7">
    <source>
        <dbReference type="EnsemblMetazoa" id="HelroP179894"/>
    </source>
</evidence>
<dbReference type="EMBL" id="KB097552">
    <property type="protein sequence ID" value="ESN95035.1"/>
    <property type="molecule type" value="Genomic_DNA"/>
</dbReference>
<comment type="subcellular location">
    <subcellularLocation>
        <location evidence="1">Membrane</location>
    </subcellularLocation>
</comment>
<evidence type="ECO:0000256" key="5">
    <source>
        <dbReference type="SAM" id="Phobius"/>
    </source>
</evidence>
<dbReference type="EnsemblMetazoa" id="HelroT179894">
    <property type="protein sequence ID" value="HelroP179894"/>
    <property type="gene ID" value="HelroG179894"/>
</dbReference>
<evidence type="ECO:0000313" key="8">
    <source>
        <dbReference type="Proteomes" id="UP000015101"/>
    </source>
</evidence>